<evidence type="ECO:0000313" key="3">
    <source>
        <dbReference type="Proteomes" id="UP000682982"/>
    </source>
</evidence>
<evidence type="ECO:0000256" key="1">
    <source>
        <dbReference type="SAM" id="SignalP"/>
    </source>
</evidence>
<protein>
    <recommendedName>
        <fullName evidence="4">Lipoprotein</fullName>
    </recommendedName>
</protein>
<organism evidence="2 3">
    <name type="scientific">Undibacterium rivi</name>
    <dbReference type="NCBI Taxonomy" id="2828729"/>
    <lineage>
        <taxon>Bacteria</taxon>
        <taxon>Pseudomonadati</taxon>
        <taxon>Pseudomonadota</taxon>
        <taxon>Betaproteobacteria</taxon>
        <taxon>Burkholderiales</taxon>
        <taxon>Oxalobacteraceae</taxon>
        <taxon>Undibacterium</taxon>
    </lineage>
</organism>
<proteinExistence type="predicted"/>
<feature type="signal peptide" evidence="1">
    <location>
        <begin position="1"/>
        <end position="17"/>
    </location>
</feature>
<name>A0ABS5H043_9BURK</name>
<reference evidence="2 3" key="1">
    <citation type="submission" date="2021-04" db="EMBL/GenBank/DDBJ databases">
        <title>novel species isolated from subtropical streams in China.</title>
        <authorList>
            <person name="Lu H."/>
        </authorList>
    </citation>
    <scope>NUCLEOTIDE SEQUENCE [LARGE SCALE GENOMIC DNA]</scope>
    <source>
        <strain evidence="2 3">FT147W</strain>
    </source>
</reference>
<gene>
    <name evidence="2" type="ORF">KDM87_05565</name>
</gene>
<dbReference type="Proteomes" id="UP000682982">
    <property type="component" value="Unassembled WGS sequence"/>
</dbReference>
<keyword evidence="1" id="KW-0732">Signal</keyword>
<dbReference type="RefSeq" id="WP_212678160.1">
    <property type="nucleotide sequence ID" value="NZ_JAGSPK010000002.1"/>
</dbReference>
<accession>A0ABS5H043</accession>
<sequence length="389" mass="42708">MKYKQTLICTITIGLLASCGGGGSSSSTSTNNNAISDPAPTSTQYVRPLAAEGDTYTFKVSHRFRYANTWDTYYRSEIYSAPNAQGLQNRAIYVSGPYSTHFTEVLDKDGVVANRFRLSYIQLPDIKFYNTCSYDPGMSSARSPYFVGQQWNVDSTMTCATPGYRADIYKEKSTGKITAIEEITLNTGKHKTLKEVFTTAETMFTSTGERPSVLSERTCWRDVSTGIYVKCNIRTTETFYDSPASSASLDGSPSYDDVNVELIAYETKSKSTAPAVERFAGPWDFSDTSGTGLSCMVVPQSNLTNWRKDQIPADGNFSMSCTLANNGTRPKPVFQGKIDANGNVTLTTAQNNIEMISITGKAESLIKLSGTWSSTTGRKGNWVMTRPEN</sequence>
<dbReference type="PROSITE" id="PS51257">
    <property type="entry name" value="PROKAR_LIPOPROTEIN"/>
    <property type="match status" value="1"/>
</dbReference>
<evidence type="ECO:0008006" key="4">
    <source>
        <dbReference type="Google" id="ProtNLM"/>
    </source>
</evidence>
<dbReference type="EMBL" id="JAGSPK010000002">
    <property type="protein sequence ID" value="MBR7792058.1"/>
    <property type="molecule type" value="Genomic_DNA"/>
</dbReference>
<comment type="caution">
    <text evidence="2">The sequence shown here is derived from an EMBL/GenBank/DDBJ whole genome shotgun (WGS) entry which is preliminary data.</text>
</comment>
<evidence type="ECO:0000313" key="2">
    <source>
        <dbReference type="EMBL" id="MBR7792058.1"/>
    </source>
</evidence>
<keyword evidence="3" id="KW-1185">Reference proteome</keyword>
<feature type="chain" id="PRO_5047408660" description="Lipoprotein" evidence="1">
    <location>
        <begin position="18"/>
        <end position="389"/>
    </location>
</feature>